<dbReference type="EMBL" id="JALNTZ010000010">
    <property type="protein sequence ID" value="KAJ3639786.1"/>
    <property type="molecule type" value="Genomic_DNA"/>
</dbReference>
<dbReference type="Gene3D" id="2.40.160.110">
    <property type="match status" value="1"/>
</dbReference>
<dbReference type="InterPro" id="IPR046755">
    <property type="entry name" value="VAS1_LD"/>
</dbReference>
<accession>A0AA38M187</accession>
<organism evidence="10 11">
    <name type="scientific">Zophobas morio</name>
    <dbReference type="NCBI Taxonomy" id="2755281"/>
    <lineage>
        <taxon>Eukaryota</taxon>
        <taxon>Metazoa</taxon>
        <taxon>Ecdysozoa</taxon>
        <taxon>Arthropoda</taxon>
        <taxon>Hexapoda</taxon>
        <taxon>Insecta</taxon>
        <taxon>Pterygota</taxon>
        <taxon>Neoptera</taxon>
        <taxon>Endopterygota</taxon>
        <taxon>Coleoptera</taxon>
        <taxon>Polyphaga</taxon>
        <taxon>Cucujiformia</taxon>
        <taxon>Tenebrionidae</taxon>
        <taxon>Zophobas</taxon>
    </lineage>
</organism>
<evidence type="ECO:0000313" key="11">
    <source>
        <dbReference type="Proteomes" id="UP001168821"/>
    </source>
</evidence>
<feature type="domain" description="V-type proton ATPase subunit S1 luminal" evidence="8">
    <location>
        <begin position="241"/>
        <end position="339"/>
    </location>
</feature>
<comment type="caution">
    <text evidence="10">The sequence shown here is derived from an EMBL/GenBank/DDBJ whole genome shotgun (WGS) entry which is preliminary data.</text>
</comment>
<evidence type="ECO:0000256" key="7">
    <source>
        <dbReference type="SAM" id="SignalP"/>
    </source>
</evidence>
<evidence type="ECO:0000256" key="3">
    <source>
        <dbReference type="ARBA" id="ARBA00022692"/>
    </source>
</evidence>
<evidence type="ECO:0008006" key="12">
    <source>
        <dbReference type="Google" id="ProtNLM"/>
    </source>
</evidence>
<dbReference type="Pfam" id="PF20520">
    <property type="entry name" value="Ac45-VOA1_TM"/>
    <property type="match status" value="1"/>
</dbReference>
<feature type="domain" description="V-type proton ATPase subunit S1/VOA1 transmembrane" evidence="9">
    <location>
        <begin position="354"/>
        <end position="392"/>
    </location>
</feature>
<dbReference type="PANTHER" id="PTHR12471:SF7">
    <property type="entry name" value="V-TYPE PROTON ATPASE SUBUNIT S1"/>
    <property type="match status" value="1"/>
</dbReference>
<reference evidence="10" key="1">
    <citation type="journal article" date="2023" name="G3 (Bethesda)">
        <title>Whole genome assemblies of Zophobas morio and Tenebrio molitor.</title>
        <authorList>
            <person name="Kaur S."/>
            <person name="Stinson S.A."/>
            <person name="diCenzo G.C."/>
        </authorList>
    </citation>
    <scope>NUCLEOTIDE SEQUENCE</scope>
    <source>
        <strain evidence="10">QUZm001</strain>
    </source>
</reference>
<dbReference type="GO" id="GO:0033176">
    <property type="term" value="C:proton-transporting V-type ATPase complex"/>
    <property type="evidence" value="ECO:0007669"/>
    <property type="project" value="TreeGrafter"/>
</dbReference>
<evidence type="ECO:0000256" key="6">
    <source>
        <dbReference type="SAM" id="Phobius"/>
    </source>
</evidence>
<name>A0AA38M187_9CUCU</name>
<dbReference type="InterPro" id="IPR046756">
    <property type="entry name" value="VAS1/VOA1_TM"/>
</dbReference>
<dbReference type="GO" id="GO:0001671">
    <property type="term" value="F:ATPase activator activity"/>
    <property type="evidence" value="ECO:0007669"/>
    <property type="project" value="TreeGrafter"/>
</dbReference>
<comment type="subcellular location">
    <subcellularLocation>
        <location evidence="1">Membrane</location>
        <topology evidence="1">Single-pass membrane protein</topology>
    </subcellularLocation>
</comment>
<dbReference type="Pfam" id="PF05827">
    <property type="entry name" value="VAS1_LD"/>
    <property type="match status" value="1"/>
</dbReference>
<keyword evidence="4 6" id="KW-1133">Transmembrane helix</keyword>
<keyword evidence="11" id="KW-1185">Reference proteome</keyword>
<evidence type="ECO:0000256" key="2">
    <source>
        <dbReference type="ARBA" id="ARBA00009037"/>
    </source>
</evidence>
<proteinExistence type="inferred from homology"/>
<evidence type="ECO:0000259" key="8">
    <source>
        <dbReference type="Pfam" id="PF05827"/>
    </source>
</evidence>
<protein>
    <recommendedName>
        <fullName evidence="12">V-type proton ATPase subunit S1</fullName>
    </recommendedName>
</protein>
<dbReference type="GO" id="GO:0030641">
    <property type="term" value="P:regulation of cellular pH"/>
    <property type="evidence" value="ECO:0007669"/>
    <property type="project" value="TreeGrafter"/>
</dbReference>
<gene>
    <name evidence="10" type="ORF">Zmor_003123</name>
</gene>
<evidence type="ECO:0000256" key="4">
    <source>
        <dbReference type="ARBA" id="ARBA00022989"/>
    </source>
</evidence>
<evidence type="ECO:0000259" key="9">
    <source>
        <dbReference type="Pfam" id="PF20520"/>
    </source>
</evidence>
<feature type="chain" id="PRO_5041422331" description="V-type proton ATPase subunit S1" evidence="7">
    <location>
        <begin position="23"/>
        <end position="404"/>
    </location>
</feature>
<sequence>MAYHNYFLIFLIAVFNSNLAQCAEFLPVFMWGTSKMPEHVPALHKISQDSFKDTLLEYLKRDPYILVFTEKNLSPEDFVQSDQNGVPVFTNIQQLKNEGNHVRYLPSVQNPLGAIKQVNKPITQISISSILSSTNVPKDNIWIIDLDDAKDDESRSHMLKRHDFDIVAIYKGVLKHHDNVLVLYTANHTAWVAPDDVTHGRSRNLLESDDTSADSTSPVVFNTTDTLLYLSYDGAVWTGEQIVNVSKAFKLTGASNDGNVSLKLTNDKVTIEILVTQKQGYWYVNNITVDGHNLVVGANIYAPVGFSYHCTTSNFTTKPDTAGKVDAFLTLPGFQIQTFMNNTESFGDAYDCVGFTSIPIWSGLFVTAILLFIITFGLTMMMDIKTMDRFDDPKGKTITVTASE</sequence>
<dbReference type="Proteomes" id="UP001168821">
    <property type="component" value="Unassembled WGS sequence"/>
</dbReference>
<dbReference type="InterPro" id="IPR008388">
    <property type="entry name" value="Ac45_acc_su"/>
</dbReference>
<evidence type="ECO:0000256" key="5">
    <source>
        <dbReference type="ARBA" id="ARBA00023136"/>
    </source>
</evidence>
<comment type="similarity">
    <text evidence="2">Belongs to the vacuolar ATPase subunit S1 family.</text>
</comment>
<dbReference type="PANTHER" id="PTHR12471">
    <property type="entry name" value="VACUOLAR ATP SYNTHASE SUBUNIT S1"/>
    <property type="match status" value="1"/>
</dbReference>
<evidence type="ECO:0000313" key="10">
    <source>
        <dbReference type="EMBL" id="KAJ3639786.1"/>
    </source>
</evidence>
<evidence type="ECO:0000256" key="1">
    <source>
        <dbReference type="ARBA" id="ARBA00004167"/>
    </source>
</evidence>
<keyword evidence="5 6" id="KW-0472">Membrane</keyword>
<keyword evidence="3 6" id="KW-0812">Transmembrane</keyword>
<feature type="transmembrane region" description="Helical" evidence="6">
    <location>
        <begin position="360"/>
        <end position="380"/>
    </location>
</feature>
<dbReference type="AlphaFoldDB" id="A0AA38M187"/>
<keyword evidence="7" id="KW-0732">Signal</keyword>
<feature type="signal peptide" evidence="7">
    <location>
        <begin position="1"/>
        <end position="22"/>
    </location>
</feature>